<keyword evidence="2" id="KW-0614">Plasmid</keyword>
<accession>A0A2D2LYB9</accession>
<gene>
    <name evidence="2" type="ORF">NP7_11580</name>
</gene>
<feature type="compositionally biased region" description="Polar residues" evidence="1">
    <location>
        <begin position="1"/>
        <end position="13"/>
    </location>
</feature>
<evidence type="ECO:0000313" key="2">
    <source>
        <dbReference type="EMBL" id="ATR79986.1"/>
    </source>
</evidence>
<dbReference type="EMBL" id="CP024446">
    <property type="protein sequence ID" value="ATR79986.1"/>
    <property type="molecule type" value="Genomic_DNA"/>
</dbReference>
<dbReference type="Proteomes" id="UP000229340">
    <property type="component" value="Plasmid pNP7-3"/>
</dbReference>
<organism evidence="2 3">
    <name type="scientific">Faucicola osloensis</name>
    <name type="common">Moraxella osloensis</name>
    <dbReference type="NCBI Taxonomy" id="34062"/>
    <lineage>
        <taxon>Bacteria</taxon>
        <taxon>Pseudomonadati</taxon>
        <taxon>Pseudomonadota</taxon>
        <taxon>Gammaproteobacteria</taxon>
        <taxon>Moraxellales</taxon>
        <taxon>Moraxellaceae</taxon>
        <taxon>Faucicola</taxon>
    </lineage>
</organism>
<protein>
    <recommendedName>
        <fullName evidence="4">Recombination factor protein RarA</fullName>
    </recommendedName>
</protein>
<evidence type="ECO:0008006" key="4">
    <source>
        <dbReference type="Google" id="ProtNLM"/>
    </source>
</evidence>
<evidence type="ECO:0000313" key="3">
    <source>
        <dbReference type="Proteomes" id="UP000229340"/>
    </source>
</evidence>
<feature type="region of interest" description="Disordered" evidence="1">
    <location>
        <begin position="1"/>
        <end position="21"/>
    </location>
</feature>
<dbReference type="AlphaFoldDB" id="A0A2D2LYB9"/>
<evidence type="ECO:0000256" key="1">
    <source>
        <dbReference type="SAM" id="MobiDB-lite"/>
    </source>
</evidence>
<name>A0A2D2LYB9_FAUOS</name>
<sequence>MAKSTRPSSSQAPLAQRMRPQSLDAVIGQTHLLAEGAPLRTCSQSFQQQSNESKIGKLKARI</sequence>
<proteinExistence type="predicted"/>
<geneLocation type="plasmid" evidence="3">
    <name>pnp7-3</name>
</geneLocation>
<reference evidence="3" key="1">
    <citation type="submission" date="2017-10" db="EMBL/GenBank/DDBJ databases">
        <title>Complete genome sequence of Moraxella osloensis NP7 isolated from human skin.</title>
        <authorList>
            <person name="Lee K."/>
            <person name="Lim J.Y."/>
            <person name="Hwang I."/>
        </authorList>
    </citation>
    <scope>NUCLEOTIDE SEQUENCE [LARGE SCALE GENOMIC DNA]</scope>
    <source>
        <strain evidence="3">NP7</strain>
        <plasmid evidence="3">pnp7-3</plasmid>
    </source>
</reference>